<evidence type="ECO:0000256" key="4">
    <source>
        <dbReference type="ARBA" id="ARBA00023125"/>
    </source>
</evidence>
<dbReference type="SUPFAM" id="SSF46894">
    <property type="entry name" value="C-terminal effector domain of the bipartite response regulators"/>
    <property type="match status" value="1"/>
</dbReference>
<evidence type="ECO:0000256" key="3">
    <source>
        <dbReference type="ARBA" id="ARBA00023015"/>
    </source>
</evidence>
<dbReference type="Proteomes" id="UP001597211">
    <property type="component" value="Unassembled WGS sequence"/>
</dbReference>
<dbReference type="PANTHER" id="PTHR48111:SF40">
    <property type="entry name" value="PHOSPHATE REGULON TRANSCRIPTIONAL REGULATORY PROTEIN PHOB"/>
    <property type="match status" value="1"/>
</dbReference>
<keyword evidence="1" id="KW-0597">Phosphoprotein</keyword>
<protein>
    <submittedName>
        <fullName evidence="10">Response regulator transcription factor</fullName>
    </submittedName>
</protein>
<keyword evidence="11" id="KW-1185">Reference proteome</keyword>
<dbReference type="CDD" id="cd00383">
    <property type="entry name" value="trans_reg_C"/>
    <property type="match status" value="1"/>
</dbReference>
<evidence type="ECO:0000259" key="8">
    <source>
        <dbReference type="PROSITE" id="PS50110"/>
    </source>
</evidence>
<name>A0ABW3S9B6_9BACL</name>
<keyword evidence="3" id="KW-0805">Transcription regulation</keyword>
<dbReference type="EMBL" id="JBHTKZ010000006">
    <property type="protein sequence ID" value="MFD1180807.1"/>
    <property type="molecule type" value="Genomic_DNA"/>
</dbReference>
<dbReference type="Gene3D" id="3.40.50.2300">
    <property type="match status" value="1"/>
</dbReference>
<feature type="domain" description="Response regulatory" evidence="8">
    <location>
        <begin position="5"/>
        <end position="118"/>
    </location>
</feature>
<keyword evidence="4 7" id="KW-0238">DNA-binding</keyword>
<comment type="caution">
    <text evidence="10">The sequence shown here is derived from an EMBL/GenBank/DDBJ whole genome shotgun (WGS) entry which is preliminary data.</text>
</comment>
<dbReference type="InterPro" id="IPR011006">
    <property type="entry name" value="CheY-like_superfamily"/>
</dbReference>
<keyword evidence="5" id="KW-0804">Transcription</keyword>
<evidence type="ECO:0000256" key="5">
    <source>
        <dbReference type="ARBA" id="ARBA00023163"/>
    </source>
</evidence>
<reference evidence="11" key="1">
    <citation type="journal article" date="2019" name="Int. J. Syst. Evol. Microbiol.">
        <title>The Global Catalogue of Microorganisms (GCM) 10K type strain sequencing project: providing services to taxonomists for standard genome sequencing and annotation.</title>
        <authorList>
            <consortium name="The Broad Institute Genomics Platform"/>
            <consortium name="The Broad Institute Genome Sequencing Center for Infectious Disease"/>
            <person name="Wu L."/>
            <person name="Ma J."/>
        </authorList>
    </citation>
    <scope>NUCLEOTIDE SEQUENCE [LARGE SCALE GENOMIC DNA]</scope>
    <source>
        <strain evidence="11">CCUG 48216</strain>
    </source>
</reference>
<dbReference type="InterPro" id="IPR001867">
    <property type="entry name" value="OmpR/PhoB-type_DNA-bd"/>
</dbReference>
<proteinExistence type="predicted"/>
<evidence type="ECO:0000256" key="7">
    <source>
        <dbReference type="PROSITE-ProRule" id="PRU01091"/>
    </source>
</evidence>
<evidence type="ECO:0000313" key="10">
    <source>
        <dbReference type="EMBL" id="MFD1180807.1"/>
    </source>
</evidence>
<dbReference type="Pfam" id="PF00072">
    <property type="entry name" value="Response_reg"/>
    <property type="match status" value="1"/>
</dbReference>
<sequence>MMSFRILLIDEDLTVGRLLRYSLTRQGNRVEWSQNIKEAPRAALSISFEIVIFNVGGPLHNGLETLAQLSKIGDFPVILLSDWSQEEEVVRALSMGAEDVIFKPFGYSELMARINAIMRRVTENVLYPLSNVQEDEVFRFGVIEVYPKRWEITYLDHRIAFRKDEFSLLFHLLKKPGTVFSTRQLQEVVFGTYVYKTNRIIFLVSAIRKKLQAAVPFIEIQTIPSVGYKLTLK</sequence>
<evidence type="ECO:0000313" key="11">
    <source>
        <dbReference type="Proteomes" id="UP001597211"/>
    </source>
</evidence>
<dbReference type="Gene3D" id="6.10.250.690">
    <property type="match status" value="1"/>
</dbReference>
<dbReference type="PROSITE" id="PS50110">
    <property type="entry name" value="RESPONSE_REGULATORY"/>
    <property type="match status" value="1"/>
</dbReference>
<gene>
    <name evidence="10" type="ORF">ACFQ2Z_05510</name>
</gene>
<keyword evidence="2" id="KW-0902">Two-component regulatory system</keyword>
<dbReference type="InterPro" id="IPR039420">
    <property type="entry name" value="WalR-like"/>
</dbReference>
<dbReference type="Pfam" id="PF00486">
    <property type="entry name" value="Trans_reg_C"/>
    <property type="match status" value="1"/>
</dbReference>
<evidence type="ECO:0000256" key="2">
    <source>
        <dbReference type="ARBA" id="ARBA00023012"/>
    </source>
</evidence>
<dbReference type="Gene3D" id="1.10.10.10">
    <property type="entry name" value="Winged helix-like DNA-binding domain superfamily/Winged helix DNA-binding domain"/>
    <property type="match status" value="1"/>
</dbReference>
<dbReference type="SMART" id="SM00862">
    <property type="entry name" value="Trans_reg_C"/>
    <property type="match status" value="1"/>
</dbReference>
<evidence type="ECO:0000256" key="6">
    <source>
        <dbReference type="PROSITE-ProRule" id="PRU00169"/>
    </source>
</evidence>
<dbReference type="SUPFAM" id="SSF52172">
    <property type="entry name" value="CheY-like"/>
    <property type="match status" value="1"/>
</dbReference>
<evidence type="ECO:0000256" key="1">
    <source>
        <dbReference type="ARBA" id="ARBA00022553"/>
    </source>
</evidence>
<dbReference type="PANTHER" id="PTHR48111">
    <property type="entry name" value="REGULATOR OF RPOS"/>
    <property type="match status" value="1"/>
</dbReference>
<dbReference type="InterPro" id="IPR001789">
    <property type="entry name" value="Sig_transdc_resp-reg_receiver"/>
</dbReference>
<dbReference type="SMART" id="SM00448">
    <property type="entry name" value="REC"/>
    <property type="match status" value="1"/>
</dbReference>
<organism evidence="10 11">
    <name type="scientific">Paenibacillus timonensis</name>
    <dbReference type="NCBI Taxonomy" id="225915"/>
    <lineage>
        <taxon>Bacteria</taxon>
        <taxon>Bacillati</taxon>
        <taxon>Bacillota</taxon>
        <taxon>Bacilli</taxon>
        <taxon>Bacillales</taxon>
        <taxon>Paenibacillaceae</taxon>
        <taxon>Paenibacillus</taxon>
    </lineage>
</organism>
<comment type="caution">
    <text evidence="6">Lacks conserved residue(s) required for the propagation of feature annotation.</text>
</comment>
<dbReference type="InterPro" id="IPR036388">
    <property type="entry name" value="WH-like_DNA-bd_sf"/>
</dbReference>
<dbReference type="PROSITE" id="PS51755">
    <property type="entry name" value="OMPR_PHOB"/>
    <property type="match status" value="1"/>
</dbReference>
<dbReference type="InterPro" id="IPR016032">
    <property type="entry name" value="Sig_transdc_resp-reg_C-effctor"/>
</dbReference>
<feature type="DNA-binding region" description="OmpR/PhoB-type" evidence="7">
    <location>
        <begin position="135"/>
        <end position="232"/>
    </location>
</feature>
<evidence type="ECO:0000259" key="9">
    <source>
        <dbReference type="PROSITE" id="PS51755"/>
    </source>
</evidence>
<accession>A0ABW3S9B6</accession>
<feature type="domain" description="OmpR/PhoB-type" evidence="9">
    <location>
        <begin position="135"/>
        <end position="232"/>
    </location>
</feature>